<name>A0A6S7HRP5_PARCT</name>
<dbReference type="Proteomes" id="UP001152795">
    <property type="component" value="Unassembled WGS sequence"/>
</dbReference>
<evidence type="ECO:0000313" key="2">
    <source>
        <dbReference type="Proteomes" id="UP001152795"/>
    </source>
</evidence>
<dbReference type="InterPro" id="IPR007084">
    <property type="entry name" value="BRICHOS_dom"/>
</dbReference>
<gene>
    <name evidence="1" type="ORF">PACLA_8A052200</name>
</gene>
<comment type="caution">
    <text evidence="1">The sequence shown here is derived from an EMBL/GenBank/DDBJ whole genome shotgun (WGS) entry which is preliminary data.</text>
</comment>
<sequence>METLKTAFILSALLACYSGARRSKEVYKISIDERGTRFNETVVINDKEKHVVYTVPEHNGVVGSAILFDYKTGYFATRIPKLKECYIQRISKGYSSPGLVRKNLERYRVFKESQSAVPVKTIKATVAKGQKIDSREISFSLSTFCGDFAAYQAIQINHQELFPMGGNVTNGKVWQKRYIKTYPIFVGREISVQWNLWVKRDGKWVRLIGTMCKKYEDYITDLEKDGCALNTKEWLLDCGAQSTSNCLYTIQCRRDTGIFRCKETHYTTDILCCQVRCSKSGGR</sequence>
<dbReference type="PROSITE" id="PS50869">
    <property type="entry name" value="BRICHOS"/>
    <property type="match status" value="1"/>
</dbReference>
<dbReference type="AlphaFoldDB" id="A0A6S7HRP5"/>
<dbReference type="SMART" id="SM01039">
    <property type="entry name" value="BRICHOS"/>
    <property type="match status" value="1"/>
</dbReference>
<accession>A0A6S7HRP5</accession>
<dbReference type="OrthoDB" id="5984964at2759"/>
<evidence type="ECO:0000313" key="1">
    <source>
        <dbReference type="EMBL" id="CAB4007736.1"/>
    </source>
</evidence>
<protein>
    <submittedName>
        <fullName evidence="1">Uncharacterized protein</fullName>
    </submittedName>
</protein>
<dbReference type="PANTHER" id="PTHR16483">
    <property type="entry name" value="GASTROKINE 1"/>
    <property type="match status" value="1"/>
</dbReference>
<organism evidence="1 2">
    <name type="scientific">Paramuricea clavata</name>
    <name type="common">Red gorgonian</name>
    <name type="synonym">Violescent sea-whip</name>
    <dbReference type="NCBI Taxonomy" id="317549"/>
    <lineage>
        <taxon>Eukaryota</taxon>
        <taxon>Metazoa</taxon>
        <taxon>Cnidaria</taxon>
        <taxon>Anthozoa</taxon>
        <taxon>Octocorallia</taxon>
        <taxon>Malacalcyonacea</taxon>
        <taxon>Plexauridae</taxon>
        <taxon>Paramuricea</taxon>
    </lineage>
</organism>
<proteinExistence type="predicted"/>
<dbReference type="Pfam" id="PF04089">
    <property type="entry name" value="BRICHOS"/>
    <property type="match status" value="1"/>
</dbReference>
<dbReference type="EMBL" id="CACRXK020005894">
    <property type="protein sequence ID" value="CAB4007736.1"/>
    <property type="molecule type" value="Genomic_DNA"/>
</dbReference>
<dbReference type="PROSITE" id="PS51257">
    <property type="entry name" value="PROKAR_LIPOPROTEIN"/>
    <property type="match status" value="1"/>
</dbReference>
<reference evidence="1" key="1">
    <citation type="submission" date="2020-04" db="EMBL/GenBank/DDBJ databases">
        <authorList>
            <person name="Alioto T."/>
            <person name="Alioto T."/>
            <person name="Gomez Garrido J."/>
        </authorList>
    </citation>
    <scope>NUCLEOTIDE SEQUENCE</scope>
    <source>
        <strain evidence="1">A484AB</strain>
    </source>
</reference>
<keyword evidence="2" id="KW-1185">Reference proteome</keyword>
<dbReference type="InterPro" id="IPR051772">
    <property type="entry name" value="Gastrokine"/>
</dbReference>